<reference evidence="1" key="1">
    <citation type="journal article" date="2020" name="Int. J. Syst. Evol. Microbiol.">
        <title>Aquipluma nitroreducens gen. nov. sp. nov., a novel facultatively anaerobic bacterium isolated from a freshwater lake.</title>
        <authorList>
            <person name="Watanabe M."/>
            <person name="Kojima H."/>
            <person name="Fukui M."/>
        </authorList>
    </citation>
    <scope>NUCLEOTIDE SEQUENCE</scope>
    <source>
        <strain evidence="1">MeG22</strain>
    </source>
</reference>
<gene>
    <name evidence="1" type="ORF">AQPE_4228</name>
</gene>
<proteinExistence type="predicted"/>
<evidence type="ECO:0008006" key="3">
    <source>
        <dbReference type="Google" id="ProtNLM"/>
    </source>
</evidence>
<sequence length="230" mass="25693">MNRAVISGDVIAYTSLSDADKPKIESSIGQLFQELGARFDVFSRMIKGDYLECYIPDPANALRVALLIKSRVKACALELEDSHDKRLSAFKTYGIRLAIGIGEITRFDRDKGIIDGEAIYFSGRTISDISATFDKERIVIKNTLFIKTNDEQLTSELEPLLALLDVLISKATAKQSNILYLKLLGNSEDTIAKELKLFQSTVNEHSTSLGWNAIEKAVLYFEKLMKSKSE</sequence>
<dbReference type="AlphaFoldDB" id="A0A5K7SF23"/>
<keyword evidence="2" id="KW-1185">Reference proteome</keyword>
<evidence type="ECO:0000313" key="2">
    <source>
        <dbReference type="Proteomes" id="UP001193389"/>
    </source>
</evidence>
<organism evidence="1 2">
    <name type="scientific">Aquipluma nitroreducens</name>
    <dbReference type="NCBI Taxonomy" id="2010828"/>
    <lineage>
        <taxon>Bacteria</taxon>
        <taxon>Pseudomonadati</taxon>
        <taxon>Bacteroidota</taxon>
        <taxon>Bacteroidia</taxon>
        <taxon>Marinilabiliales</taxon>
        <taxon>Prolixibacteraceae</taxon>
        <taxon>Aquipluma</taxon>
    </lineage>
</organism>
<dbReference type="RefSeq" id="WP_318348233.1">
    <property type="nucleotide sequence ID" value="NZ_AP018694.1"/>
</dbReference>
<accession>A0A5K7SF23</accession>
<dbReference type="EMBL" id="AP018694">
    <property type="protein sequence ID" value="BBE20037.1"/>
    <property type="molecule type" value="Genomic_DNA"/>
</dbReference>
<dbReference type="KEGG" id="anf:AQPE_4228"/>
<name>A0A5K7SF23_9BACT</name>
<dbReference type="Proteomes" id="UP001193389">
    <property type="component" value="Chromosome"/>
</dbReference>
<protein>
    <recommendedName>
        <fullName evidence="3">Fumarate hydratase</fullName>
    </recommendedName>
</protein>
<evidence type="ECO:0000313" key="1">
    <source>
        <dbReference type="EMBL" id="BBE20037.1"/>
    </source>
</evidence>